<dbReference type="EMBL" id="JAWJWE010000003">
    <property type="protein sequence ID" value="KAK6639838.1"/>
    <property type="molecule type" value="Genomic_DNA"/>
</dbReference>
<feature type="signal peptide" evidence="1">
    <location>
        <begin position="1"/>
        <end position="22"/>
    </location>
</feature>
<name>A0AAN8Q6T2_POLSC</name>
<accession>A0AAN8Q6T2</accession>
<dbReference type="AlphaFoldDB" id="A0AAN8Q6T2"/>
<sequence>MFWCSQIALIFILADPLPLSSANCYSCRSPDFICSMGRCLLPHVPVHITLAEEPIVFAPLLVVPYTSLPFTPLVLFQFPLSTKGTRSVELKSNKMMKKTVDGNQRCGNTTVLVRGSETGNHLGS</sequence>
<gene>
    <name evidence="2" type="ORF">RUM43_008113</name>
</gene>
<feature type="chain" id="PRO_5042850744" description="Secreted protein" evidence="1">
    <location>
        <begin position="23"/>
        <end position="124"/>
    </location>
</feature>
<evidence type="ECO:0000256" key="1">
    <source>
        <dbReference type="SAM" id="SignalP"/>
    </source>
</evidence>
<comment type="caution">
    <text evidence="2">The sequence shown here is derived from an EMBL/GenBank/DDBJ whole genome shotgun (WGS) entry which is preliminary data.</text>
</comment>
<keyword evidence="1" id="KW-0732">Signal</keyword>
<evidence type="ECO:0008006" key="4">
    <source>
        <dbReference type="Google" id="ProtNLM"/>
    </source>
</evidence>
<reference evidence="2 3" key="1">
    <citation type="submission" date="2023-10" db="EMBL/GenBank/DDBJ databases">
        <title>Genomes of two closely related lineages of the louse Polyplax serrata with different host specificities.</title>
        <authorList>
            <person name="Martinu J."/>
            <person name="Tarabai H."/>
            <person name="Stefka J."/>
            <person name="Hypsa V."/>
        </authorList>
    </citation>
    <scope>NUCLEOTIDE SEQUENCE [LARGE SCALE GENOMIC DNA]</scope>
    <source>
        <strain evidence="2">HR10_N</strain>
    </source>
</reference>
<protein>
    <recommendedName>
        <fullName evidence="4">Secreted protein</fullName>
    </recommendedName>
</protein>
<dbReference type="Proteomes" id="UP001372834">
    <property type="component" value="Unassembled WGS sequence"/>
</dbReference>
<evidence type="ECO:0000313" key="3">
    <source>
        <dbReference type="Proteomes" id="UP001372834"/>
    </source>
</evidence>
<organism evidence="2 3">
    <name type="scientific">Polyplax serrata</name>
    <name type="common">Common mouse louse</name>
    <dbReference type="NCBI Taxonomy" id="468196"/>
    <lineage>
        <taxon>Eukaryota</taxon>
        <taxon>Metazoa</taxon>
        <taxon>Ecdysozoa</taxon>
        <taxon>Arthropoda</taxon>
        <taxon>Hexapoda</taxon>
        <taxon>Insecta</taxon>
        <taxon>Pterygota</taxon>
        <taxon>Neoptera</taxon>
        <taxon>Paraneoptera</taxon>
        <taxon>Psocodea</taxon>
        <taxon>Troctomorpha</taxon>
        <taxon>Phthiraptera</taxon>
        <taxon>Anoplura</taxon>
        <taxon>Polyplacidae</taxon>
        <taxon>Polyplax</taxon>
    </lineage>
</organism>
<evidence type="ECO:0000313" key="2">
    <source>
        <dbReference type="EMBL" id="KAK6639838.1"/>
    </source>
</evidence>
<proteinExistence type="predicted"/>